<keyword evidence="2" id="KW-0964">Secreted</keyword>
<evidence type="ECO:0000256" key="3">
    <source>
        <dbReference type="ARBA" id="ARBA00022729"/>
    </source>
</evidence>
<dbReference type="AlphaFoldDB" id="A0A9D4QWS4"/>
<protein>
    <recommendedName>
        <fullName evidence="4">C1q domain-containing protein</fullName>
    </recommendedName>
</protein>
<name>A0A9D4QWS4_DREPO</name>
<evidence type="ECO:0000313" key="5">
    <source>
        <dbReference type="EMBL" id="KAH3846541.1"/>
    </source>
</evidence>
<reference evidence="5" key="2">
    <citation type="submission" date="2020-11" db="EMBL/GenBank/DDBJ databases">
        <authorList>
            <person name="McCartney M.A."/>
            <person name="Auch B."/>
            <person name="Kono T."/>
            <person name="Mallez S."/>
            <person name="Becker A."/>
            <person name="Gohl D.M."/>
            <person name="Silverstein K.A.T."/>
            <person name="Koren S."/>
            <person name="Bechman K.B."/>
            <person name="Herman A."/>
            <person name="Abrahante J.E."/>
            <person name="Garbe J."/>
        </authorList>
    </citation>
    <scope>NUCLEOTIDE SEQUENCE</scope>
    <source>
        <strain evidence="5">Duluth1</strain>
        <tissue evidence="5">Whole animal</tissue>
    </source>
</reference>
<dbReference type="PRINTS" id="PR00007">
    <property type="entry name" value="COMPLEMNTC1Q"/>
</dbReference>
<dbReference type="InterPro" id="IPR001073">
    <property type="entry name" value="C1q_dom"/>
</dbReference>
<dbReference type="InterPro" id="IPR008983">
    <property type="entry name" value="Tumour_necrosis_fac-like_dom"/>
</dbReference>
<dbReference type="InterPro" id="IPR050822">
    <property type="entry name" value="Cerebellin_Synaptic_Org"/>
</dbReference>
<dbReference type="SMART" id="SM00110">
    <property type="entry name" value="C1Q"/>
    <property type="match status" value="1"/>
</dbReference>
<dbReference type="PROSITE" id="PS50871">
    <property type="entry name" value="C1Q"/>
    <property type="match status" value="1"/>
</dbReference>
<evidence type="ECO:0000256" key="1">
    <source>
        <dbReference type="ARBA" id="ARBA00004613"/>
    </source>
</evidence>
<reference evidence="5" key="1">
    <citation type="journal article" date="2019" name="bioRxiv">
        <title>The Genome of the Zebra Mussel, Dreissena polymorpha: A Resource for Invasive Species Research.</title>
        <authorList>
            <person name="McCartney M.A."/>
            <person name="Auch B."/>
            <person name="Kono T."/>
            <person name="Mallez S."/>
            <person name="Zhang Y."/>
            <person name="Obille A."/>
            <person name="Becker A."/>
            <person name="Abrahante J.E."/>
            <person name="Garbe J."/>
            <person name="Badalamenti J.P."/>
            <person name="Herman A."/>
            <person name="Mangelson H."/>
            <person name="Liachko I."/>
            <person name="Sullivan S."/>
            <person name="Sone E.D."/>
            <person name="Koren S."/>
            <person name="Silverstein K.A.T."/>
            <person name="Beckman K.B."/>
            <person name="Gohl D.M."/>
        </authorList>
    </citation>
    <scope>NUCLEOTIDE SEQUENCE</scope>
    <source>
        <strain evidence="5">Duluth1</strain>
        <tissue evidence="5">Whole animal</tissue>
    </source>
</reference>
<comment type="caution">
    <text evidence="5">The sequence shown here is derived from an EMBL/GenBank/DDBJ whole genome shotgun (WGS) entry which is preliminary data.</text>
</comment>
<accession>A0A9D4QWS4</accession>
<comment type="subcellular location">
    <subcellularLocation>
        <location evidence="1">Secreted</location>
    </subcellularLocation>
</comment>
<feature type="domain" description="C1q" evidence="4">
    <location>
        <begin position="90"/>
        <end position="225"/>
    </location>
</feature>
<evidence type="ECO:0000313" key="6">
    <source>
        <dbReference type="Proteomes" id="UP000828390"/>
    </source>
</evidence>
<dbReference type="Gene3D" id="2.60.120.40">
    <property type="match status" value="1"/>
</dbReference>
<dbReference type="Pfam" id="PF00386">
    <property type="entry name" value="C1q"/>
    <property type="match status" value="1"/>
</dbReference>
<dbReference type="PANTHER" id="PTHR22923:SF116">
    <property type="entry name" value="C1Q DOMAIN-CONTAINING PROTEIN"/>
    <property type="match status" value="1"/>
</dbReference>
<dbReference type="Proteomes" id="UP000828390">
    <property type="component" value="Unassembled WGS sequence"/>
</dbReference>
<dbReference type="PANTHER" id="PTHR22923">
    <property type="entry name" value="CEREBELLIN-RELATED"/>
    <property type="match status" value="1"/>
</dbReference>
<evidence type="ECO:0000256" key="2">
    <source>
        <dbReference type="ARBA" id="ARBA00022525"/>
    </source>
</evidence>
<sequence length="225" mass="24768">MHHLRLLCVVLSYYGYIVPISGGYLPPEDLPTPQEQIEELRQIVDGLAKHQKIQDAEIAELKRQNSDLKSAVSTLRDASNGVSSRRIRHAETLGVAFSVALTHHLVNLSRGQNIAFDNVITDINNSYDVATGIFTAPLTGLYVFGVTLLSYNSHNSLFHLRKNGQIVYPIYVGGLGGHSYDTSGSMVVVSLQPGDMVSVQNWDPNEALWGDGFSTFSGFLLKTEY</sequence>
<evidence type="ECO:0000259" key="4">
    <source>
        <dbReference type="PROSITE" id="PS50871"/>
    </source>
</evidence>
<dbReference type="GO" id="GO:0005576">
    <property type="term" value="C:extracellular region"/>
    <property type="evidence" value="ECO:0007669"/>
    <property type="project" value="UniProtKB-SubCell"/>
</dbReference>
<organism evidence="5 6">
    <name type="scientific">Dreissena polymorpha</name>
    <name type="common">Zebra mussel</name>
    <name type="synonym">Mytilus polymorpha</name>
    <dbReference type="NCBI Taxonomy" id="45954"/>
    <lineage>
        <taxon>Eukaryota</taxon>
        <taxon>Metazoa</taxon>
        <taxon>Spiralia</taxon>
        <taxon>Lophotrochozoa</taxon>
        <taxon>Mollusca</taxon>
        <taxon>Bivalvia</taxon>
        <taxon>Autobranchia</taxon>
        <taxon>Heteroconchia</taxon>
        <taxon>Euheterodonta</taxon>
        <taxon>Imparidentia</taxon>
        <taxon>Neoheterodontei</taxon>
        <taxon>Myida</taxon>
        <taxon>Dreissenoidea</taxon>
        <taxon>Dreissenidae</taxon>
        <taxon>Dreissena</taxon>
    </lineage>
</organism>
<keyword evidence="6" id="KW-1185">Reference proteome</keyword>
<dbReference type="EMBL" id="JAIWYP010000003">
    <property type="protein sequence ID" value="KAH3846541.1"/>
    <property type="molecule type" value="Genomic_DNA"/>
</dbReference>
<gene>
    <name evidence="5" type="ORF">DPMN_088843</name>
</gene>
<proteinExistence type="predicted"/>
<dbReference type="SUPFAM" id="SSF49842">
    <property type="entry name" value="TNF-like"/>
    <property type="match status" value="1"/>
</dbReference>
<keyword evidence="3" id="KW-0732">Signal</keyword>
<dbReference type="OrthoDB" id="6104610at2759"/>